<dbReference type="PANTHER" id="PTHR21373">
    <property type="entry name" value="GLUCOSE REPRESSIBLE PROTEIN MAK10"/>
    <property type="match status" value="1"/>
</dbReference>
<dbReference type="EMBL" id="KV441557">
    <property type="protein sequence ID" value="OAG01625.1"/>
    <property type="molecule type" value="Genomic_DNA"/>
</dbReference>
<protein>
    <submittedName>
        <fullName evidence="6">Amino-acid N-acetyltransferas-like protein subunit Mak10</fullName>
    </submittedName>
</protein>
<feature type="domain" description="NAA35-like N-terminal" evidence="4">
    <location>
        <begin position="93"/>
        <end position="252"/>
    </location>
</feature>
<feature type="domain" description="NAA35-like TPR repeats" evidence="5">
    <location>
        <begin position="385"/>
        <end position="776"/>
    </location>
</feature>
<evidence type="ECO:0000313" key="6">
    <source>
        <dbReference type="EMBL" id="OAG01625.1"/>
    </source>
</evidence>
<comment type="subcellular location">
    <subcellularLocation>
        <location evidence="1">Cytoplasm</location>
    </subcellularLocation>
</comment>
<evidence type="ECO:0000259" key="4">
    <source>
        <dbReference type="Pfam" id="PF04112"/>
    </source>
</evidence>
<dbReference type="RefSeq" id="XP_018031990.1">
    <property type="nucleotide sequence ID" value="XM_018176851.1"/>
</dbReference>
<dbReference type="GO" id="GO:0031417">
    <property type="term" value="C:NatC complex"/>
    <property type="evidence" value="ECO:0007669"/>
    <property type="project" value="InterPro"/>
</dbReference>
<reference evidence="6 7" key="1">
    <citation type="submission" date="2016-05" db="EMBL/GenBank/DDBJ databases">
        <title>Comparative analysis of secretome profiles of manganese(II)-oxidizing ascomycete fungi.</title>
        <authorList>
            <consortium name="DOE Joint Genome Institute"/>
            <person name="Zeiner C.A."/>
            <person name="Purvine S.O."/>
            <person name="Zink E.M."/>
            <person name="Wu S."/>
            <person name="Pasa-Tolic L."/>
            <person name="Chaput D.L."/>
            <person name="Haridas S."/>
            <person name="Grigoriev I.V."/>
            <person name="Santelli C.M."/>
            <person name="Hansel C.M."/>
        </authorList>
    </citation>
    <scope>NUCLEOTIDE SEQUENCE [LARGE SCALE GENOMIC DNA]</scope>
    <source>
        <strain evidence="6 7">AP3s5-JAC2a</strain>
    </source>
</reference>
<evidence type="ECO:0000256" key="3">
    <source>
        <dbReference type="ARBA" id="ARBA00022490"/>
    </source>
</evidence>
<dbReference type="STRING" id="1460663.A0A177C2G0"/>
<dbReference type="InterPro" id="IPR007244">
    <property type="entry name" value="Naa35_N"/>
</dbReference>
<dbReference type="OrthoDB" id="269405at2759"/>
<dbReference type="InterPro" id="IPR057983">
    <property type="entry name" value="NAA35-like_N"/>
</dbReference>
<sequence length="802" mass="90261">MADPSLLHNDATARDADTLTASNGTGSLHAHCCTSFLCIDEALGPAFASADSSRFAQTSLPLRQAPRRGAPPQIHDVTEKFTRACQGKSLDVGQLVKDEYFTLFESIGAIEIMDPKMDSGFLQPGETLEDDFDPLAPLLPQELIGIMDQLLSYEMAWHTGYPLSQTLFTSVYIDRLLWPEPKTIPQAQFYRGDISDDKRPGTLLDVLRAYCLALIKGCDYVIAKIMARDYFEEEDFATHTYNRVLFVQVPIDVFLRELDASVEMVEDRDLEIDGGIRSAIIARLQFRKSFLCALDPECPLEILSNFWPPVLPYIDQVNDTHTLGKTVPGSFSTKIQRRLASTVPPRPIVQVEFNDALQTLKQLCADCEEATRFKDLPTDPLEYQSFLWTFASRQPAPLTYSRSYLSNILFDPYILNAPVSLPLEDIKSFVFHESPVLDPSNWALSPPRNPLIPKPPRLQFALLIDEYVERVGQPYLDLWVALGQNRCRLRRMLTHVISAWDILQQDAVFVDTDLIACAFQLNISEEVMDGPLQTWVYIKKLWMIERVIILGFEQDIYLPDEHSGMYYFLSLMATKRKGALQRCVEHNNDRTVQFLKGSRFEDAQNTSDKLSFIDSELQQATGISAFAKALYGIYTIASYLRLLPSPNRPFSTEKLRYELRMKSFLSLQPPEVPPFEEFQAALQPYGTISDPLPSLYDDLKQADSKVWSEIDASLKAAKDAFAKVKRYGAKESKAGGVEQAWNKETQGMLASCIALGVAIAGLKNAVKDIEPSSGVQVKVEIPPAGADKRYVEGWIVPKIVKE</sequence>
<dbReference type="FunCoup" id="A0A177C2G0">
    <property type="interactions" value="593"/>
</dbReference>
<evidence type="ECO:0000313" key="7">
    <source>
        <dbReference type="Proteomes" id="UP000077069"/>
    </source>
</evidence>
<accession>A0A177C2G0</accession>
<dbReference type="Proteomes" id="UP000077069">
    <property type="component" value="Unassembled WGS sequence"/>
</dbReference>
<keyword evidence="7" id="KW-1185">Reference proteome</keyword>
<dbReference type="Pfam" id="PF25789">
    <property type="entry name" value="TPR_NAA35"/>
    <property type="match status" value="1"/>
</dbReference>
<evidence type="ECO:0000256" key="2">
    <source>
        <dbReference type="ARBA" id="ARBA00006289"/>
    </source>
</evidence>
<keyword evidence="3" id="KW-0963">Cytoplasm</keyword>
<dbReference type="PANTHER" id="PTHR21373:SF0">
    <property type="entry name" value="N-ALPHA-ACETYLTRANSFERASE 35, NATC AUXILIARY SUBUNIT"/>
    <property type="match status" value="1"/>
</dbReference>
<proteinExistence type="inferred from homology"/>
<dbReference type="InParanoid" id="A0A177C2G0"/>
<dbReference type="Pfam" id="PF04112">
    <property type="entry name" value="Mak10"/>
    <property type="match status" value="1"/>
</dbReference>
<dbReference type="InterPro" id="IPR057982">
    <property type="entry name" value="TPR_NAA35"/>
</dbReference>
<evidence type="ECO:0000259" key="5">
    <source>
        <dbReference type="Pfam" id="PF25789"/>
    </source>
</evidence>
<dbReference type="GeneID" id="28760337"/>
<organism evidence="6 7">
    <name type="scientific">Paraphaeosphaeria sporulosa</name>
    <dbReference type="NCBI Taxonomy" id="1460663"/>
    <lineage>
        <taxon>Eukaryota</taxon>
        <taxon>Fungi</taxon>
        <taxon>Dikarya</taxon>
        <taxon>Ascomycota</taxon>
        <taxon>Pezizomycotina</taxon>
        <taxon>Dothideomycetes</taxon>
        <taxon>Pleosporomycetidae</taxon>
        <taxon>Pleosporales</taxon>
        <taxon>Massarineae</taxon>
        <taxon>Didymosphaeriaceae</taxon>
        <taxon>Paraphaeosphaeria</taxon>
    </lineage>
</organism>
<gene>
    <name evidence="6" type="ORF">CC84DRAFT_1153595</name>
</gene>
<name>A0A177C2G0_9PLEO</name>
<evidence type="ECO:0000256" key="1">
    <source>
        <dbReference type="ARBA" id="ARBA00004496"/>
    </source>
</evidence>
<dbReference type="AlphaFoldDB" id="A0A177C2G0"/>
<comment type="similarity">
    <text evidence="2">Belongs to the MAK10 family.</text>
</comment>